<evidence type="ECO:0000313" key="2">
    <source>
        <dbReference type="EMBL" id="KAG2499018.1"/>
    </source>
</evidence>
<evidence type="ECO:0000313" key="3">
    <source>
        <dbReference type="Proteomes" id="UP000612055"/>
    </source>
</evidence>
<proteinExistence type="predicted"/>
<evidence type="ECO:0000256" key="1">
    <source>
        <dbReference type="SAM" id="MobiDB-lite"/>
    </source>
</evidence>
<dbReference type="AlphaFoldDB" id="A0A836C4L2"/>
<protein>
    <submittedName>
        <fullName evidence="2">Uncharacterized protein</fullName>
    </submittedName>
</protein>
<sequence>MTLTTYESTAHDLGIGRDHRRGPALPPVAAAAAAVEPPQSLGDVPRPAAATHTVRETASAGLALGPGAAGGAPALVLDAGGLPPLKEGGR</sequence>
<dbReference type="EMBL" id="JAEHOE010000008">
    <property type="protein sequence ID" value="KAG2499018.1"/>
    <property type="molecule type" value="Genomic_DNA"/>
</dbReference>
<keyword evidence="3" id="KW-1185">Reference proteome</keyword>
<gene>
    <name evidence="2" type="ORF">HYH03_003204</name>
</gene>
<dbReference type="Proteomes" id="UP000612055">
    <property type="component" value="Unassembled WGS sequence"/>
</dbReference>
<accession>A0A836C4L2</accession>
<comment type="caution">
    <text evidence="2">The sequence shown here is derived from an EMBL/GenBank/DDBJ whole genome shotgun (WGS) entry which is preliminary data.</text>
</comment>
<feature type="region of interest" description="Disordered" evidence="1">
    <location>
        <begin position="1"/>
        <end position="24"/>
    </location>
</feature>
<organism evidence="2 3">
    <name type="scientific">Edaphochlamys debaryana</name>
    <dbReference type="NCBI Taxonomy" id="47281"/>
    <lineage>
        <taxon>Eukaryota</taxon>
        <taxon>Viridiplantae</taxon>
        <taxon>Chlorophyta</taxon>
        <taxon>core chlorophytes</taxon>
        <taxon>Chlorophyceae</taxon>
        <taxon>CS clade</taxon>
        <taxon>Chlamydomonadales</taxon>
        <taxon>Chlamydomonadales incertae sedis</taxon>
        <taxon>Edaphochlamys</taxon>
    </lineage>
</organism>
<reference evidence="2" key="1">
    <citation type="journal article" date="2020" name="bioRxiv">
        <title>Comparative genomics of Chlamydomonas.</title>
        <authorList>
            <person name="Craig R.J."/>
            <person name="Hasan A.R."/>
            <person name="Ness R.W."/>
            <person name="Keightley P.D."/>
        </authorList>
    </citation>
    <scope>NUCLEOTIDE SEQUENCE</scope>
    <source>
        <strain evidence="2">CCAP 11/70</strain>
    </source>
</reference>
<name>A0A836C4L2_9CHLO</name>